<evidence type="ECO:0000313" key="2">
    <source>
        <dbReference type="EMBL" id="MET7030092.1"/>
    </source>
</evidence>
<organism evidence="2 3">
    <name type="scientific">Sediminicola luteus</name>
    <dbReference type="NCBI Taxonomy" id="319238"/>
    <lineage>
        <taxon>Bacteria</taxon>
        <taxon>Pseudomonadati</taxon>
        <taxon>Bacteroidota</taxon>
        <taxon>Flavobacteriia</taxon>
        <taxon>Flavobacteriales</taxon>
        <taxon>Flavobacteriaceae</taxon>
        <taxon>Sediminicola</taxon>
    </lineage>
</organism>
<dbReference type="EMBL" id="JBEWYP010000006">
    <property type="protein sequence ID" value="MET7030092.1"/>
    <property type="molecule type" value="Genomic_DNA"/>
</dbReference>
<gene>
    <name evidence="2" type="ORF">ABXZ32_11835</name>
</gene>
<comment type="caution">
    <text evidence="2">The sequence shown here is derived from an EMBL/GenBank/DDBJ whole genome shotgun (WGS) entry which is preliminary data.</text>
</comment>
<reference evidence="2 3" key="1">
    <citation type="submission" date="2024-07" db="EMBL/GenBank/DDBJ databases">
        <title>The genome sequence of type strain Sediminicola luteus GDMCC 1.2596T.</title>
        <authorList>
            <person name="Liu Y."/>
        </authorList>
    </citation>
    <scope>NUCLEOTIDE SEQUENCE [LARGE SCALE GENOMIC DNA]</scope>
    <source>
        <strain evidence="2 3">GDMCC 1.2596</strain>
    </source>
</reference>
<dbReference type="Proteomes" id="UP001549773">
    <property type="component" value="Unassembled WGS sequence"/>
</dbReference>
<name>A0ABV2TYV9_9FLAO</name>
<dbReference type="RefSeq" id="WP_354618883.1">
    <property type="nucleotide sequence ID" value="NZ_JBEWYP010000006.1"/>
</dbReference>
<sequence length="1651" mass="183479">MIKNYLYNLLLLWPCFLWASPNNFSTNEEVPAYRSNDVWVAPNSNNGLSNPGDSTKTKSAIQQQLIKLQQSALYNTSIFGIKNNHTAPKTIEETKTYRSFPNLDQKLKENNSFKVSFINRAPEFNQEYLKAHYASNSKVDTLVSQAMNAFEAVQKLGNFVDIITGKELLQLPVGLSKKDSTSGNTVQLAISQVKFTPQYAEFKAWAKLTIPEKANDSTPERNLYFGAEGIKLSHDGALLGDMKLVLLGNQAIPMNGDNWLLTLKGGIDLETGTFSDQSYVEFDCTGLKSIGLEGDLRISRNVLLPITSGGNYVCGDSRDNQYLKDTENVVNNKCYVGASFSIRANGWNDVLLDVTLPKFEVVGLKGWGFNIKRAVLDLSDSKNASGIKFPKEYSAIYSNADRKLWRGFYAKEVCVMLPKGIEKNNAPEGRVEFGAKNLILDGQGVSGTFFGENVLNVGEGAAGKWAFTVEDVSITLAMNSLTGGTMGGDISVPILKEPMEYKGYIDVNGYGLEVGRKSDYKAPVFLGEILLERNSKVGIDVKEGNLYPYANLTGQLSVIGKIGLKDGEEPPSKEELEKDSKGFSFPGIKFEELKLETEPGKKAISTKSFGFTGEMKLMGFPASVSDLELTTPEDQLGLSFDLTLNLDGEGSHATTSMAILGQLDKGASIQHWKFERVKVNGIKIDYEKSGVALKGELEIMEDHSWYGDGFRGDITATIKELDFKARGKAIFGKKEFRYWNVDIWTDNNSASSNSKLLINAFVGGVSYKMKKIRGNGDGFSPSSAVYRPNEEYGLGLRAGVKIGAPNSDTFNGKAYLEMEFNTHGGLNRIGFTGEGAMMGGESKKDSTKLGELSKMEEKINEFAEKNPKLVEQLAKHGNYLELSKEAIPVRDVASSGKIGVYIGIEKDFVNRTFDGDFELYMDTEGIRGGGDNNLAGWAKIHTGPNDWYLHIGSPQRRLSLIFALGTEELEVGGYFMTGTELPSQLDPHPQVVKILGSDMLNNNRQENQLAAGKGFAFGLNFAYRKNYEFAIFYAALEAGVGFDVMHAYYPNAKCVGRPGPVGNDGWYSMGQVYAYLYGEFGVKVNLVFVKGNFQIAEAGVAAMLRGQFPNPVYVQGYVGMYYNILGGLVKGRMRLKVEMGEECELENINNAVGVPMISDITPRDKSEDISVFAAPQAIFNYAANNDFTVDLEEGTRTFKLQLQNFKVTSEGKELKGSLEWNDTNDAVTFKPSETLPSEKEVKVVVEVSFDEKIGGSYQTMVENGKPVIEKLEAIFKTDKAPDHIPLENIAYMYPVLDQKSFYPEEYGKGYVKMKTAQHYLFDSGYEMRAEFVSNSTGQGVRTNLNYDRGKATVFYDIPDMVLNTPYGLNLMAFPPGAEIQTEIVTVETDLLADEEGGDTNWFDVASNTQEKETINTSGSAVVSNKMAANVTISSGAPKSILEYAFKTSQHPTFKDKIRDLNVIDNLTNFIYADVHSLSIKVSDYEYLEKMEIMGGRYTESKPLIYAQAVLDDSYYKNKIFPLLYENYPLDGDIRVNREEELLGVPPIRSFYLGQEYLNNLDNNPNSAWVKNRIPFVYNLPYQYKSDMIYLRNRIVNRYTSTGGDQAKYDAYKYLMQSSFPALPLGTFKAQLIYRTPGDLYQKGYEIKYKND</sequence>
<feature type="signal peptide" evidence="1">
    <location>
        <begin position="1"/>
        <end position="19"/>
    </location>
</feature>
<protein>
    <submittedName>
        <fullName evidence="2">Uncharacterized protein</fullName>
    </submittedName>
</protein>
<keyword evidence="3" id="KW-1185">Reference proteome</keyword>
<accession>A0ABV2TYV9</accession>
<evidence type="ECO:0000256" key="1">
    <source>
        <dbReference type="SAM" id="SignalP"/>
    </source>
</evidence>
<feature type="chain" id="PRO_5046239472" evidence="1">
    <location>
        <begin position="20"/>
        <end position="1651"/>
    </location>
</feature>
<evidence type="ECO:0000313" key="3">
    <source>
        <dbReference type="Proteomes" id="UP001549773"/>
    </source>
</evidence>
<proteinExistence type="predicted"/>
<keyword evidence="1" id="KW-0732">Signal</keyword>